<dbReference type="GO" id="GO:0019031">
    <property type="term" value="C:viral envelope"/>
    <property type="evidence" value="ECO:0007669"/>
    <property type="project" value="UniProtKB-KW"/>
</dbReference>
<keyword evidence="1" id="KW-1168">Fusion of virus membrane with host membrane</keyword>
<feature type="domain" description="Herpesvirus glycoprotein L C-terminal" evidence="14">
    <location>
        <begin position="269"/>
        <end position="295"/>
    </location>
</feature>
<keyword evidence="11" id="KW-0325">Glycoprotein</keyword>
<evidence type="ECO:0000256" key="2">
    <source>
        <dbReference type="ARBA" id="ARBA00022511"/>
    </source>
</evidence>
<keyword evidence="5" id="KW-1040">Host Golgi apparatus</keyword>
<keyword evidence="3" id="KW-1169">Fusion of virus membrane with host cell membrane</keyword>
<evidence type="ECO:0000259" key="14">
    <source>
        <dbReference type="Pfam" id="PF12524"/>
    </source>
</evidence>
<sequence length="306" mass="34263">MRFLVLFGTGLERTTGRDGWWWGWWSSSRCVFRGGLPQRHPLAPYFHIRFAVIMASLRGEEVYTSARRVYNRAVRGAGASAARDNASRVVEPGFRDATVRGYYSLVGAENIPTAERRVAMPSSSLRSGRMVAVPAMVLACVASLCAGDDLPFWDPPKLVNGTMRADNVVDIMELACMDPEEAAIMRYAEIPENFGRPTGIFLKGHCPLFEFIIWYEDQKVALWVNSVMAASLLWADVLSKPFSDVVRDEVYTVLDAAFGRETFFAGVARTQGCLNPETPWDYECYGRKNLKRFDAEDRDDAGKLAC</sequence>
<keyword evidence="7" id="KW-1043">Host membrane</keyword>
<dbReference type="EMBL" id="KJ668231">
    <property type="protein sequence ID" value="AID52700.1"/>
    <property type="molecule type" value="Genomic_DNA"/>
</dbReference>
<gene>
    <name evidence="15" type="ORF">FaHV1S18_010</name>
</gene>
<dbReference type="GO" id="GO:0046718">
    <property type="term" value="P:symbiont entry into host cell"/>
    <property type="evidence" value="ECO:0007669"/>
    <property type="project" value="UniProtKB-KW"/>
</dbReference>
<protein>
    <submittedName>
        <fullName evidence="15">Envelope glycoprotein L</fullName>
    </submittedName>
</protein>
<evidence type="ECO:0000256" key="3">
    <source>
        <dbReference type="ARBA" id="ARBA00022521"/>
    </source>
</evidence>
<dbReference type="GO" id="GO:0019064">
    <property type="term" value="P:fusion of virus membrane with host plasma membrane"/>
    <property type="evidence" value="ECO:0007669"/>
    <property type="project" value="UniProtKB-KW"/>
</dbReference>
<organism evidence="15 16">
    <name type="scientific">Falconid herpesvirus 1</name>
    <dbReference type="NCBI Taxonomy" id="1510155"/>
    <lineage>
        <taxon>Viruses</taxon>
        <taxon>Duplodnaviria</taxon>
        <taxon>Heunggongvirae</taxon>
        <taxon>Peploviricota</taxon>
        <taxon>Herviviricetes</taxon>
        <taxon>Herpesvirales</taxon>
        <taxon>Orthoherpesviridae</taxon>
        <taxon>Alphaherpesvirinae</taxon>
        <taxon>Mardivirus</taxon>
        <taxon>Mardivirus columbidalpha1</taxon>
    </lineage>
</organism>
<keyword evidence="8 15" id="KW-0261">Viral envelope protein</keyword>
<dbReference type="InterPro" id="IPR022200">
    <property type="entry name" value="Herpes_gL_C"/>
</dbReference>
<evidence type="ECO:0000256" key="7">
    <source>
        <dbReference type="ARBA" id="ARBA00022870"/>
    </source>
</evidence>
<dbReference type="InterPro" id="IPR034708">
    <property type="entry name" value="HSV_GL_alphagamma"/>
</dbReference>
<dbReference type="Gene3D" id="3.30.390.170">
    <property type="match status" value="1"/>
</dbReference>
<evidence type="ECO:0000256" key="5">
    <source>
        <dbReference type="ARBA" id="ARBA00022812"/>
    </source>
</evidence>
<evidence type="ECO:0000256" key="11">
    <source>
        <dbReference type="ARBA" id="ARBA00023180"/>
    </source>
</evidence>
<keyword evidence="4" id="KW-1162">Viral penetration into host cytoplasm</keyword>
<dbReference type="InterPro" id="IPR038311">
    <property type="entry name" value="Herpes_gL_N_sf"/>
</dbReference>
<name>A0A068ERX4_9ALPH</name>
<keyword evidence="12" id="KW-1160">Virus entry into host cell</keyword>
<evidence type="ECO:0000259" key="13">
    <source>
        <dbReference type="Pfam" id="PF05259"/>
    </source>
</evidence>
<keyword evidence="2" id="KW-1032">Host cell membrane</keyword>
<reference evidence="15 16" key="1">
    <citation type="journal article" date="2014" name="Virus Res.">
        <title>Molecular characterization of the complete genome of falconid herpesvirus strain S-18.</title>
        <authorList>
            <person name="Spatz S.J."/>
            <person name="Volkening J.D."/>
            <person name="Ross T.A."/>
        </authorList>
    </citation>
    <scope>NUCLEOTIDE SEQUENCE [LARGE SCALE GENOMIC DNA]</scope>
    <source>
        <strain evidence="15">S-18</strain>
    </source>
</reference>
<evidence type="ECO:0000256" key="8">
    <source>
        <dbReference type="ARBA" id="ARBA00022879"/>
    </source>
</evidence>
<keyword evidence="6" id="KW-0946">Virion</keyword>
<evidence type="ECO:0000256" key="12">
    <source>
        <dbReference type="ARBA" id="ARBA00023296"/>
    </source>
</evidence>
<dbReference type="PROSITE" id="PS52024">
    <property type="entry name" value="GL_AHV"/>
    <property type="match status" value="1"/>
</dbReference>
<evidence type="ECO:0000256" key="1">
    <source>
        <dbReference type="ARBA" id="ARBA00022506"/>
    </source>
</evidence>
<dbReference type="Pfam" id="PF12524">
    <property type="entry name" value="GlyL_C"/>
    <property type="match status" value="1"/>
</dbReference>
<evidence type="ECO:0000256" key="10">
    <source>
        <dbReference type="ARBA" id="ARBA00023157"/>
    </source>
</evidence>
<proteinExistence type="inferred from homology"/>
<keyword evidence="9" id="KW-0472">Membrane</keyword>
<dbReference type="GeneID" id="19738298"/>
<evidence type="ECO:0000256" key="9">
    <source>
        <dbReference type="ARBA" id="ARBA00023136"/>
    </source>
</evidence>
<dbReference type="InterPro" id="IPR007923">
    <property type="entry name" value="Herpes_gL_N"/>
</dbReference>
<feature type="domain" description="Herpesvirus glycoprotein L N-terminal" evidence="13">
    <location>
        <begin position="158"/>
        <end position="255"/>
    </location>
</feature>
<accession>A0A068ERX4</accession>
<evidence type="ECO:0000256" key="4">
    <source>
        <dbReference type="ARBA" id="ARBA00022595"/>
    </source>
</evidence>
<dbReference type="Pfam" id="PF05259">
    <property type="entry name" value="Herpes_UL1"/>
    <property type="match status" value="1"/>
</dbReference>
<evidence type="ECO:0000313" key="16">
    <source>
        <dbReference type="Proteomes" id="UP000146149"/>
    </source>
</evidence>
<keyword evidence="10" id="KW-1015">Disulfide bond</keyword>
<evidence type="ECO:0000313" key="15">
    <source>
        <dbReference type="EMBL" id="AID52700.1"/>
    </source>
</evidence>
<dbReference type="OrthoDB" id="18866at10239"/>
<evidence type="ECO:0000256" key="6">
    <source>
        <dbReference type="ARBA" id="ARBA00022844"/>
    </source>
</evidence>
<dbReference type="HAMAP" id="MF_04034">
    <property type="entry name" value="HSV_GL_alphagamma"/>
    <property type="match status" value="1"/>
</dbReference>
<dbReference type="Proteomes" id="UP000146149">
    <property type="component" value="Segment"/>
</dbReference>
<dbReference type="KEGG" id="vg:19738298"/>
<dbReference type="RefSeq" id="YP_009046494.1">
    <property type="nucleotide sequence ID" value="NC_024450.1"/>
</dbReference>